<proteinExistence type="predicted"/>
<dbReference type="EMBL" id="WSES01000001">
    <property type="protein sequence ID" value="MVW58728.1"/>
    <property type="molecule type" value="Genomic_DNA"/>
</dbReference>
<dbReference type="RefSeq" id="WP_160406809.1">
    <property type="nucleotide sequence ID" value="NZ_WSES01000001.1"/>
</dbReference>
<evidence type="ECO:0000313" key="3">
    <source>
        <dbReference type="Proteomes" id="UP000443353"/>
    </source>
</evidence>
<reference evidence="2 3" key="1">
    <citation type="submission" date="2019-12" db="EMBL/GenBank/DDBJ databases">
        <authorList>
            <person name="Li C."/>
            <person name="Zhao J."/>
        </authorList>
    </citation>
    <scope>NUCLEOTIDE SEQUENCE [LARGE SCALE GENOMIC DNA]</scope>
    <source>
        <strain evidence="2 3">NEAU-DD11</strain>
    </source>
</reference>
<sequence length="163" mass="18674">MVIVEHFRALQQADTALWLYALVDGFQYEQHTGQRLVYQRGINRPIFLGTEDEPLAHAGPWLIDVVRAPDQLQSLHDLEQALPSVSWLISAIDLEGLSQLLQLKLDAQLPDGRKVLLRFYDPRVLGNLMQTMNNAQRAEFVHLIDEWHFIHDGRRVCMGGPRA</sequence>
<evidence type="ECO:0000259" key="1">
    <source>
        <dbReference type="Pfam" id="PF13503"/>
    </source>
</evidence>
<protein>
    <submittedName>
        <fullName evidence="2">DUF4123 domain-containing protein</fullName>
    </submittedName>
</protein>
<accession>A0A7X3K5H6</accession>
<name>A0A7X3K5H6_9BURK</name>
<dbReference type="Proteomes" id="UP000443353">
    <property type="component" value="Unassembled WGS sequence"/>
</dbReference>
<organism evidence="2 3">
    <name type="scientific">Massilia cellulosiltytica</name>
    <dbReference type="NCBI Taxonomy" id="2683234"/>
    <lineage>
        <taxon>Bacteria</taxon>
        <taxon>Pseudomonadati</taxon>
        <taxon>Pseudomonadota</taxon>
        <taxon>Betaproteobacteria</taxon>
        <taxon>Burkholderiales</taxon>
        <taxon>Oxalobacteraceae</taxon>
        <taxon>Telluria group</taxon>
        <taxon>Massilia</taxon>
    </lineage>
</organism>
<feature type="domain" description="DUF4123" evidence="1">
    <location>
        <begin position="19"/>
        <end position="138"/>
    </location>
</feature>
<comment type="caution">
    <text evidence="2">The sequence shown here is derived from an EMBL/GenBank/DDBJ whole genome shotgun (WGS) entry which is preliminary data.</text>
</comment>
<keyword evidence="3" id="KW-1185">Reference proteome</keyword>
<dbReference type="AlphaFoldDB" id="A0A7X3K5H6"/>
<gene>
    <name evidence="2" type="ORF">GPY61_02150</name>
</gene>
<dbReference type="InterPro" id="IPR025391">
    <property type="entry name" value="DUF4123"/>
</dbReference>
<dbReference type="Pfam" id="PF13503">
    <property type="entry name" value="DUF4123"/>
    <property type="match status" value="1"/>
</dbReference>
<evidence type="ECO:0000313" key="2">
    <source>
        <dbReference type="EMBL" id="MVW58728.1"/>
    </source>
</evidence>